<dbReference type="Proteomes" id="UP000887572">
    <property type="component" value="Unplaced"/>
</dbReference>
<keyword evidence="2" id="KW-1185">Reference proteome</keyword>
<evidence type="ECO:0000313" key="2">
    <source>
        <dbReference type="Proteomes" id="UP000887572"/>
    </source>
</evidence>
<protein>
    <submittedName>
        <fullName evidence="3">Uncharacterized protein</fullName>
    </submittedName>
</protein>
<accession>A0A914H0A1</accession>
<dbReference type="WBParaSite" id="Gr19_v10_g12436.t1">
    <property type="protein sequence ID" value="Gr19_v10_g12436.t1"/>
    <property type="gene ID" value="Gr19_v10_g12436"/>
</dbReference>
<evidence type="ECO:0000313" key="3">
    <source>
        <dbReference type="WBParaSite" id="Gr19_v10_g12436.t1"/>
    </source>
</evidence>
<feature type="compositionally biased region" description="Polar residues" evidence="1">
    <location>
        <begin position="279"/>
        <end position="289"/>
    </location>
</feature>
<organism evidence="2 3">
    <name type="scientific">Globodera rostochiensis</name>
    <name type="common">Golden nematode worm</name>
    <name type="synonym">Heterodera rostochiensis</name>
    <dbReference type="NCBI Taxonomy" id="31243"/>
    <lineage>
        <taxon>Eukaryota</taxon>
        <taxon>Metazoa</taxon>
        <taxon>Ecdysozoa</taxon>
        <taxon>Nematoda</taxon>
        <taxon>Chromadorea</taxon>
        <taxon>Rhabditida</taxon>
        <taxon>Tylenchina</taxon>
        <taxon>Tylenchomorpha</taxon>
        <taxon>Tylenchoidea</taxon>
        <taxon>Heteroderidae</taxon>
        <taxon>Heteroderinae</taxon>
        <taxon>Globodera</taxon>
    </lineage>
</organism>
<sequence>MVGIVTRGVELGAGKSLICVWNSRSPLKEYKFPRWASEYPVWFNWGEIVWIEPTNSVDDVQDAKNISKLEPDNERLRKIEVTYPLKHEALFLIKVLVSFPPLSLDHYKDELTASKSLGCRAIGWSVEMGKVSLFDESVDFKSGICYSGCVARISPDKDWIAEKMGTLWVVDASTPLKEVTDPESVSRMHQRIPWRASLVTSVVGSATGAGTFASYDALPSPAPSSYQHMASMNLNPSAPQTAHRPMMLSDDWTDDLDDTLRKASESVDSRTSRLLHSVVGQQQRQNTDVFSPPPSSALSSSNMLVHHQLVGERRHQQIGPSQESDLTTNNRENVLFGNLVALKLESIHARNANAAIQLQKAIMDLCSNFELKVLNPYNNDQFLDPSKAFGAGINRG</sequence>
<dbReference type="AlphaFoldDB" id="A0A914H0A1"/>
<name>A0A914H0A1_GLORO</name>
<feature type="region of interest" description="Disordered" evidence="1">
    <location>
        <begin position="278"/>
        <end position="298"/>
    </location>
</feature>
<proteinExistence type="predicted"/>
<evidence type="ECO:0000256" key="1">
    <source>
        <dbReference type="SAM" id="MobiDB-lite"/>
    </source>
</evidence>
<reference evidence="3" key="1">
    <citation type="submission" date="2022-11" db="UniProtKB">
        <authorList>
            <consortium name="WormBaseParasite"/>
        </authorList>
    </citation>
    <scope>IDENTIFICATION</scope>
</reference>